<evidence type="ECO:0000313" key="1">
    <source>
        <dbReference type="EMBL" id="MQM08718.1"/>
    </source>
</evidence>
<accession>A0A843WQA1</accession>
<dbReference type="Proteomes" id="UP000652761">
    <property type="component" value="Unassembled WGS sequence"/>
</dbReference>
<keyword evidence="2" id="KW-1185">Reference proteome</keyword>
<dbReference type="AlphaFoldDB" id="A0A843WQA1"/>
<evidence type="ECO:0000313" key="2">
    <source>
        <dbReference type="Proteomes" id="UP000652761"/>
    </source>
</evidence>
<proteinExistence type="predicted"/>
<sequence>MSTRHVQNATVLLVATPSEVAVDQAVTTLEGFPSPEKGFCPFSSLKQCLSQLLYGLLYVTELSTLRCHC</sequence>
<comment type="caution">
    <text evidence="1">The sequence shown here is derived from an EMBL/GenBank/DDBJ whole genome shotgun (WGS) entry which is preliminary data.</text>
</comment>
<reference evidence="1" key="1">
    <citation type="submission" date="2017-07" db="EMBL/GenBank/DDBJ databases">
        <title>Taro Niue Genome Assembly and Annotation.</title>
        <authorList>
            <person name="Atibalentja N."/>
            <person name="Keating K."/>
            <person name="Fields C.J."/>
        </authorList>
    </citation>
    <scope>NUCLEOTIDE SEQUENCE</scope>
    <source>
        <strain evidence="1">Niue_2</strain>
        <tissue evidence="1">Leaf</tissue>
    </source>
</reference>
<dbReference type="EMBL" id="NMUH01004192">
    <property type="protein sequence ID" value="MQM08718.1"/>
    <property type="molecule type" value="Genomic_DNA"/>
</dbReference>
<protein>
    <submittedName>
        <fullName evidence="1">Uncharacterized protein</fullName>
    </submittedName>
</protein>
<organism evidence="1 2">
    <name type="scientific">Colocasia esculenta</name>
    <name type="common">Wild taro</name>
    <name type="synonym">Arum esculentum</name>
    <dbReference type="NCBI Taxonomy" id="4460"/>
    <lineage>
        <taxon>Eukaryota</taxon>
        <taxon>Viridiplantae</taxon>
        <taxon>Streptophyta</taxon>
        <taxon>Embryophyta</taxon>
        <taxon>Tracheophyta</taxon>
        <taxon>Spermatophyta</taxon>
        <taxon>Magnoliopsida</taxon>
        <taxon>Liliopsida</taxon>
        <taxon>Araceae</taxon>
        <taxon>Aroideae</taxon>
        <taxon>Colocasieae</taxon>
        <taxon>Colocasia</taxon>
    </lineage>
</organism>
<gene>
    <name evidence="1" type="ORF">Taro_041573</name>
</gene>
<name>A0A843WQA1_COLES</name>